<keyword evidence="2" id="KW-0611">Plant defense</keyword>
<evidence type="ECO:0000313" key="7">
    <source>
        <dbReference type="RefSeq" id="XP_039144935.1"/>
    </source>
</evidence>
<dbReference type="GO" id="GO:0042742">
    <property type="term" value="P:defense response to bacterium"/>
    <property type="evidence" value="ECO:0007669"/>
    <property type="project" value="UniProtKB-ARBA"/>
</dbReference>
<evidence type="ECO:0000313" key="6">
    <source>
        <dbReference type="Proteomes" id="UP001515500"/>
    </source>
</evidence>
<evidence type="ECO:0000259" key="4">
    <source>
        <dbReference type="Pfam" id="PF23559"/>
    </source>
</evidence>
<dbReference type="AlphaFoldDB" id="A0AB40D2B8"/>
<dbReference type="InterPro" id="IPR002182">
    <property type="entry name" value="NB-ARC"/>
</dbReference>
<evidence type="ECO:0000259" key="3">
    <source>
        <dbReference type="Pfam" id="PF00931"/>
    </source>
</evidence>
<evidence type="ECO:0000256" key="1">
    <source>
        <dbReference type="ARBA" id="ARBA00022737"/>
    </source>
</evidence>
<accession>A0AB40D2B8</accession>
<dbReference type="InterPro" id="IPR058922">
    <property type="entry name" value="WHD_DRP"/>
</dbReference>
<dbReference type="PANTHER" id="PTHR23155:SF1185">
    <property type="entry name" value="DISEASE RESISTANCE RPP8-LIKE PROTEIN 3-RELATED"/>
    <property type="match status" value="1"/>
</dbReference>
<sequence length="503" mass="57397">MVGFDDDKKKIVQELVDISKKHRSVMSIVGMGGLGKTTLAKSIYKDLEVKRSFNIFAWVIISQEYTIHEILKRISTEVSATPSANTIRDLSVAIFEKLKKGKYLIILDDVWKEDAWTELLKVFPDVNNGNRVIITTRFVNVAKIANPTIKPHELRCLDERESRELFLRKVFPNQNTETCCPTYLVDYAHQLVQRCGGLPLALVVLGGLVSTKPQTQDAWRKVVESMKGQFVEGGEKCLEIIALSYNDLSYYLKSCFLYFGCCKEDMTIVAKTLIRLWSTEGFLPVKNGKTTEEVGLDCLEDLAQRCMVQITGREYDGSANYCRIHDVLRDVCIRETKENRYFEIYKTNDTVDYVTMSNAAQRLVICNEIDILNYSNSMLRGLFYGVEGLDNHPAFSALKEQLGRFKLLRVLCLHTSGISEFPSEIKSLIHLRYLEFGYDVNLKEVPSCIGYLRNLQTLNLFNGNSLEKISDSLWTIDTLRHVYLPSTSRVPPPNMRNTVPKNL</sequence>
<dbReference type="Gene3D" id="3.80.10.10">
    <property type="entry name" value="Ribonuclease Inhibitor"/>
    <property type="match status" value="1"/>
</dbReference>
<dbReference type="FunFam" id="1.10.10.10:FF:000322">
    <property type="entry name" value="Probable disease resistance protein At1g63360"/>
    <property type="match status" value="1"/>
</dbReference>
<dbReference type="InterPro" id="IPR032675">
    <property type="entry name" value="LRR_dom_sf"/>
</dbReference>
<dbReference type="InterPro" id="IPR027417">
    <property type="entry name" value="P-loop_NTPase"/>
</dbReference>
<dbReference type="Pfam" id="PF00931">
    <property type="entry name" value="NB-ARC"/>
    <property type="match status" value="1"/>
</dbReference>
<dbReference type="SUPFAM" id="SSF52540">
    <property type="entry name" value="P-loop containing nucleoside triphosphate hydrolases"/>
    <property type="match status" value="1"/>
</dbReference>
<dbReference type="PRINTS" id="PR00364">
    <property type="entry name" value="DISEASERSIST"/>
</dbReference>
<feature type="domain" description="Disease resistance protein winged helix" evidence="4">
    <location>
        <begin position="264"/>
        <end position="331"/>
    </location>
</feature>
<organism evidence="6 7">
    <name type="scientific">Dioscorea cayennensis subsp. rotundata</name>
    <name type="common">White Guinea yam</name>
    <name type="synonym">Dioscorea rotundata</name>
    <dbReference type="NCBI Taxonomy" id="55577"/>
    <lineage>
        <taxon>Eukaryota</taxon>
        <taxon>Viridiplantae</taxon>
        <taxon>Streptophyta</taxon>
        <taxon>Embryophyta</taxon>
        <taxon>Tracheophyta</taxon>
        <taxon>Spermatophyta</taxon>
        <taxon>Magnoliopsida</taxon>
        <taxon>Liliopsida</taxon>
        <taxon>Dioscoreales</taxon>
        <taxon>Dioscoreaceae</taxon>
        <taxon>Dioscorea</taxon>
    </lineage>
</organism>
<dbReference type="InterPro" id="IPR042197">
    <property type="entry name" value="Apaf_helical"/>
</dbReference>
<dbReference type="SUPFAM" id="SSF52058">
    <property type="entry name" value="L domain-like"/>
    <property type="match status" value="1"/>
</dbReference>
<feature type="domain" description="NB-ARC" evidence="3">
    <location>
        <begin position="5"/>
        <end position="174"/>
    </location>
</feature>
<evidence type="ECO:0000259" key="5">
    <source>
        <dbReference type="Pfam" id="PF23598"/>
    </source>
</evidence>
<dbReference type="InterPro" id="IPR044974">
    <property type="entry name" value="Disease_R_plants"/>
</dbReference>
<keyword evidence="6" id="KW-1185">Reference proteome</keyword>
<proteinExistence type="predicted"/>
<dbReference type="Gene3D" id="1.10.8.430">
    <property type="entry name" value="Helical domain of apoptotic protease-activating factors"/>
    <property type="match status" value="1"/>
</dbReference>
<dbReference type="InterPro" id="IPR036388">
    <property type="entry name" value="WH-like_DNA-bd_sf"/>
</dbReference>
<keyword evidence="1" id="KW-0677">Repeat</keyword>
<dbReference type="InterPro" id="IPR055414">
    <property type="entry name" value="LRR_R13L4/SHOC2-like"/>
</dbReference>
<evidence type="ECO:0000256" key="2">
    <source>
        <dbReference type="ARBA" id="ARBA00022821"/>
    </source>
</evidence>
<name>A0AB40D2B8_DIOCR</name>
<dbReference type="GeneID" id="120282237"/>
<feature type="domain" description="Disease resistance R13L4/SHOC-2-like LRR" evidence="5">
    <location>
        <begin position="400"/>
        <end position="495"/>
    </location>
</feature>
<dbReference type="Pfam" id="PF23559">
    <property type="entry name" value="WHD_DRP"/>
    <property type="match status" value="1"/>
</dbReference>
<dbReference type="FunFam" id="3.40.50.300:FF:001091">
    <property type="entry name" value="Probable disease resistance protein At1g61300"/>
    <property type="match status" value="1"/>
</dbReference>
<dbReference type="GO" id="GO:0043531">
    <property type="term" value="F:ADP binding"/>
    <property type="evidence" value="ECO:0007669"/>
    <property type="project" value="InterPro"/>
</dbReference>
<dbReference type="PANTHER" id="PTHR23155">
    <property type="entry name" value="DISEASE RESISTANCE PROTEIN RP"/>
    <property type="match status" value="1"/>
</dbReference>
<dbReference type="GO" id="GO:0002758">
    <property type="term" value="P:innate immune response-activating signaling pathway"/>
    <property type="evidence" value="ECO:0007669"/>
    <property type="project" value="UniProtKB-ARBA"/>
</dbReference>
<dbReference type="GO" id="GO:0009626">
    <property type="term" value="P:plant-type hypersensitive response"/>
    <property type="evidence" value="ECO:0007669"/>
    <property type="project" value="UniProtKB-ARBA"/>
</dbReference>
<dbReference type="Pfam" id="PF23598">
    <property type="entry name" value="LRR_14"/>
    <property type="match status" value="1"/>
</dbReference>
<dbReference type="Gene3D" id="3.40.50.300">
    <property type="entry name" value="P-loop containing nucleotide triphosphate hydrolases"/>
    <property type="match status" value="1"/>
</dbReference>
<dbReference type="Gene3D" id="1.10.10.10">
    <property type="entry name" value="Winged helix-like DNA-binding domain superfamily/Winged helix DNA-binding domain"/>
    <property type="match status" value="1"/>
</dbReference>
<reference evidence="7" key="1">
    <citation type="submission" date="2025-08" db="UniProtKB">
        <authorList>
            <consortium name="RefSeq"/>
        </authorList>
    </citation>
    <scope>IDENTIFICATION</scope>
</reference>
<dbReference type="Proteomes" id="UP001515500">
    <property type="component" value="Chromosome 3"/>
</dbReference>
<dbReference type="RefSeq" id="XP_039144935.1">
    <property type="nucleotide sequence ID" value="XM_039289001.1"/>
</dbReference>
<protein>
    <submittedName>
        <fullName evidence="7">Disease resistance protein At1g50180</fullName>
    </submittedName>
</protein>
<gene>
    <name evidence="7" type="primary">LOC120282237</name>
</gene>